<dbReference type="EMBL" id="SRPO01000591">
    <property type="protein sequence ID" value="KAG5931330.1"/>
    <property type="molecule type" value="Genomic_DNA"/>
</dbReference>
<comment type="caution">
    <text evidence="2">The sequence shown here is derived from an EMBL/GenBank/DDBJ whole genome shotgun (WGS) entry which is preliminary data.</text>
</comment>
<proteinExistence type="predicted"/>
<feature type="compositionally biased region" description="Basic residues" evidence="1">
    <location>
        <begin position="136"/>
        <end position="146"/>
    </location>
</feature>
<dbReference type="OrthoDB" id="5421421at2759"/>
<feature type="region of interest" description="Disordered" evidence="1">
    <location>
        <begin position="127"/>
        <end position="188"/>
    </location>
</feature>
<keyword evidence="3" id="KW-1185">Reference proteome</keyword>
<feature type="compositionally biased region" description="Basic residues" evidence="1">
    <location>
        <begin position="154"/>
        <end position="169"/>
    </location>
</feature>
<evidence type="ECO:0000313" key="2">
    <source>
        <dbReference type="EMBL" id="KAG5931330.1"/>
    </source>
</evidence>
<protein>
    <submittedName>
        <fullName evidence="2">Uncharacterized protein</fullName>
    </submittedName>
</protein>
<gene>
    <name evidence="2" type="ORF">E4U60_006199</name>
</gene>
<evidence type="ECO:0000256" key="1">
    <source>
        <dbReference type="SAM" id="MobiDB-lite"/>
    </source>
</evidence>
<sequence>MAFQQPRMHSISSSSDVMAECTGPSIYPDTVAYSKVPYSAYYGPSLLSPTSLTHSPAMQNSQMVLRGAMDQYSGPGTPNDYEMSNWPRTPFENHGHPHYFDLPGQPEMGPGLEVSVPWQEINYSDTTSVVTPNIKRERRSRSKTPTKRNTNGVQKRRSRATNSRKPKRMQKQEDVTEFPQRIEGPPLLREDCPEEEQFLVETRYQFEGHKGTDLWEIIPDMFEAKFNKRPHKAALQMKIRRARQTFIVWSPEDEEKLREAVKTVAGKDFCKHVLEEFHAIGGSRNMGMNHIDIAHKCQDEEFVAWLREQGLNDYANDFDKGKKSKQARHQ</sequence>
<evidence type="ECO:0000313" key="3">
    <source>
        <dbReference type="Proteomes" id="UP000706124"/>
    </source>
</evidence>
<reference evidence="2 3" key="1">
    <citation type="journal article" date="2020" name="bioRxiv">
        <title>Whole genome comparisons of ergot fungi reveals the divergence and evolution of species within the genus Claviceps are the result of varying mechanisms driving genome evolution and host range expansion.</title>
        <authorList>
            <person name="Wyka S.A."/>
            <person name="Mondo S.J."/>
            <person name="Liu M."/>
            <person name="Dettman J."/>
            <person name="Nalam V."/>
            <person name="Broders K.D."/>
        </authorList>
    </citation>
    <scope>NUCLEOTIDE SEQUENCE [LARGE SCALE GENOMIC DNA]</scope>
    <source>
        <strain evidence="2 3">CCC 1485</strain>
    </source>
</reference>
<organism evidence="2 3">
    <name type="scientific">Claviceps pazoutovae</name>
    <dbReference type="NCBI Taxonomy" id="1649127"/>
    <lineage>
        <taxon>Eukaryota</taxon>
        <taxon>Fungi</taxon>
        <taxon>Dikarya</taxon>
        <taxon>Ascomycota</taxon>
        <taxon>Pezizomycotina</taxon>
        <taxon>Sordariomycetes</taxon>
        <taxon>Hypocreomycetidae</taxon>
        <taxon>Hypocreales</taxon>
        <taxon>Clavicipitaceae</taxon>
        <taxon>Claviceps</taxon>
    </lineage>
</organism>
<accession>A0A9P7SEG5</accession>
<name>A0A9P7SEG5_9HYPO</name>
<dbReference type="AlphaFoldDB" id="A0A9P7SEG5"/>
<dbReference type="Proteomes" id="UP000706124">
    <property type="component" value="Unassembled WGS sequence"/>
</dbReference>